<protein>
    <submittedName>
        <fullName evidence="2">Organic solvent ABC transporter permease</fullName>
    </submittedName>
</protein>
<sequence>MEAFLEYKAKNVVILGGFWDYSLSKSLLKKLQNCKNLPSLEIILDSSFDLDFCGGEILYAWVCALKNPIKNELLTHTKTQEIFTHLKLEQKEEKISLKENFFKLHSDSFKIIGNFCKKIVGLLNFLGEIVYFSFYMLLNPKGFRAKSIFYHIQESLIKAVGIVSLACFLIGIVVAYQGSIQLRQFGASILIVEMSSMLTLREMAPIITAIIIAGRSASAFSAEIGMMRATQEMDAMRVMGFNPITFLVLPRFIALVCVMPLVVFISDIFGLLGAMLISQLQLDISTEQFIERFSLMVSLRHFWVGIIKAPFFGLIIALVGCYYGFNANKDTRSIGKNTTKSVVVSIFCVIAFDALCSILFTELGL</sequence>
<feature type="transmembrane region" description="Helical" evidence="1">
    <location>
        <begin position="203"/>
        <end position="227"/>
    </location>
</feature>
<organism evidence="2 3">
    <name type="scientific">Helicobacter valdiviensis</name>
    <dbReference type="NCBI Taxonomy" id="1458358"/>
    <lineage>
        <taxon>Bacteria</taxon>
        <taxon>Pseudomonadati</taxon>
        <taxon>Campylobacterota</taxon>
        <taxon>Epsilonproteobacteria</taxon>
        <taxon>Campylobacterales</taxon>
        <taxon>Helicobacteraceae</taxon>
        <taxon>Helicobacter</taxon>
    </lineage>
</organism>
<keyword evidence="3" id="KW-1185">Reference proteome</keyword>
<dbReference type="AlphaFoldDB" id="A0A2W6MYV5"/>
<name>A0A2W6MYV5_9HELI</name>
<dbReference type="InterPro" id="IPR030802">
    <property type="entry name" value="Permease_MalE"/>
</dbReference>
<dbReference type="OrthoDB" id="9805022at2"/>
<dbReference type="GO" id="GO:0005548">
    <property type="term" value="F:phospholipid transporter activity"/>
    <property type="evidence" value="ECO:0007669"/>
    <property type="project" value="TreeGrafter"/>
</dbReference>
<dbReference type="PANTHER" id="PTHR30188:SF3">
    <property type="entry name" value="ABC TRANSPORTER PERMEASE"/>
    <property type="match status" value="1"/>
</dbReference>
<proteinExistence type="inferred from homology"/>
<feature type="transmembrane region" description="Helical" evidence="1">
    <location>
        <begin position="337"/>
        <end position="360"/>
    </location>
</feature>
<dbReference type="Pfam" id="PF02405">
    <property type="entry name" value="MlaE"/>
    <property type="match status" value="1"/>
</dbReference>
<feature type="transmembrane region" description="Helical" evidence="1">
    <location>
        <begin position="302"/>
        <end position="325"/>
    </location>
</feature>
<dbReference type="Proteomes" id="UP000249746">
    <property type="component" value="Unassembled WGS sequence"/>
</dbReference>
<keyword evidence="1" id="KW-0812">Transmembrane</keyword>
<dbReference type="NCBIfam" id="TIGR00056">
    <property type="entry name" value="MlaE family lipid ABC transporter permease subunit"/>
    <property type="match status" value="1"/>
</dbReference>
<comment type="caution">
    <text evidence="2">The sequence shown here is derived from an EMBL/GenBank/DDBJ whole genome shotgun (WGS) entry which is preliminary data.</text>
</comment>
<evidence type="ECO:0000256" key="1">
    <source>
        <dbReference type="RuleBase" id="RU362044"/>
    </source>
</evidence>
<feature type="transmembrane region" description="Helical" evidence="1">
    <location>
        <begin position="119"/>
        <end position="138"/>
    </location>
</feature>
<dbReference type="PANTHER" id="PTHR30188">
    <property type="entry name" value="ABC TRANSPORTER PERMEASE PROTEIN-RELATED"/>
    <property type="match status" value="1"/>
</dbReference>
<dbReference type="GO" id="GO:0043190">
    <property type="term" value="C:ATP-binding cassette (ABC) transporter complex"/>
    <property type="evidence" value="ECO:0007669"/>
    <property type="project" value="InterPro"/>
</dbReference>
<reference evidence="2 3" key="1">
    <citation type="submission" date="2017-03" db="EMBL/GenBank/DDBJ databases">
        <title>Genomic and clinical evidence uncovers the enterohepatic species Helicobacter valdiviensis as a potential human intestinal pathogen.</title>
        <authorList>
            <person name="Fresia P."/>
            <person name="Jara R."/>
            <person name="Sierra R."/>
            <person name="Ferres I."/>
            <person name="Greif G."/>
            <person name="Iraola G."/>
            <person name="Collado L."/>
        </authorList>
    </citation>
    <scope>NUCLEOTIDE SEQUENCE [LARGE SCALE GENOMIC DNA]</scope>
    <source>
        <strain evidence="2 3">WBE14</strain>
    </source>
</reference>
<evidence type="ECO:0000313" key="3">
    <source>
        <dbReference type="Proteomes" id="UP000249746"/>
    </source>
</evidence>
<dbReference type="InterPro" id="IPR003453">
    <property type="entry name" value="ABC_MlaE_roteobac"/>
</dbReference>
<accession>A0A2W6MYV5</accession>
<gene>
    <name evidence="2" type="ORF">B6S12_03275</name>
</gene>
<comment type="similarity">
    <text evidence="1">Belongs to the MlaE permease family.</text>
</comment>
<dbReference type="RefSeq" id="WP_111229391.1">
    <property type="nucleotide sequence ID" value="NZ_NBIU01000006.1"/>
</dbReference>
<evidence type="ECO:0000313" key="2">
    <source>
        <dbReference type="EMBL" id="PZT48508.1"/>
    </source>
</evidence>
<keyword evidence="1" id="KW-1133">Transmembrane helix</keyword>
<keyword evidence="1" id="KW-0472">Membrane</keyword>
<feature type="transmembrane region" description="Helical" evidence="1">
    <location>
        <begin position="248"/>
        <end position="277"/>
    </location>
</feature>
<dbReference type="EMBL" id="NBIU01000006">
    <property type="protein sequence ID" value="PZT48508.1"/>
    <property type="molecule type" value="Genomic_DNA"/>
</dbReference>
<feature type="transmembrane region" description="Helical" evidence="1">
    <location>
        <begin position="159"/>
        <end position="178"/>
    </location>
</feature>